<dbReference type="OrthoDB" id="3245657at2759"/>
<dbReference type="Proteomes" id="UP000559256">
    <property type="component" value="Unassembled WGS sequence"/>
</dbReference>
<keyword evidence="5" id="KW-1185">Reference proteome</keyword>
<feature type="chain" id="PRO_5034620899" evidence="3">
    <location>
        <begin position="23"/>
        <end position="327"/>
    </location>
</feature>
<organism evidence="4 5">
    <name type="scientific">Tetrapyrgos nigripes</name>
    <dbReference type="NCBI Taxonomy" id="182062"/>
    <lineage>
        <taxon>Eukaryota</taxon>
        <taxon>Fungi</taxon>
        <taxon>Dikarya</taxon>
        <taxon>Basidiomycota</taxon>
        <taxon>Agaricomycotina</taxon>
        <taxon>Agaricomycetes</taxon>
        <taxon>Agaricomycetidae</taxon>
        <taxon>Agaricales</taxon>
        <taxon>Marasmiineae</taxon>
        <taxon>Marasmiaceae</taxon>
        <taxon>Tetrapyrgos</taxon>
    </lineage>
</organism>
<feature type="region of interest" description="Disordered" evidence="1">
    <location>
        <begin position="263"/>
        <end position="327"/>
    </location>
</feature>
<feature type="compositionally biased region" description="Low complexity" evidence="1">
    <location>
        <begin position="266"/>
        <end position="283"/>
    </location>
</feature>
<feature type="compositionally biased region" description="Polar residues" evidence="1">
    <location>
        <begin position="311"/>
        <end position="321"/>
    </location>
</feature>
<keyword evidence="2" id="KW-0472">Membrane</keyword>
<dbReference type="Gene3D" id="2.60.120.260">
    <property type="entry name" value="Galactose-binding domain-like"/>
    <property type="match status" value="1"/>
</dbReference>
<reference evidence="4 5" key="1">
    <citation type="journal article" date="2020" name="ISME J.">
        <title>Uncovering the hidden diversity of litter-decomposition mechanisms in mushroom-forming fungi.</title>
        <authorList>
            <person name="Floudas D."/>
            <person name="Bentzer J."/>
            <person name="Ahren D."/>
            <person name="Johansson T."/>
            <person name="Persson P."/>
            <person name="Tunlid A."/>
        </authorList>
    </citation>
    <scope>NUCLEOTIDE SEQUENCE [LARGE SCALE GENOMIC DNA]</scope>
    <source>
        <strain evidence="4 5">CBS 291.85</strain>
    </source>
</reference>
<keyword evidence="3" id="KW-0732">Signal</keyword>
<evidence type="ECO:0000256" key="2">
    <source>
        <dbReference type="SAM" id="Phobius"/>
    </source>
</evidence>
<keyword evidence="2" id="KW-1133">Transmembrane helix</keyword>
<accession>A0A8H5GJN4</accession>
<feature type="compositionally biased region" description="Polar residues" evidence="1">
    <location>
        <begin position="191"/>
        <end position="202"/>
    </location>
</feature>
<proteinExistence type="predicted"/>
<sequence>MSSLRILPLLCLFLLYSSFCWAALMNSTVDDTSPDSRGAKIRFFPPDAWNFGSGCKNSPCWVQLDTNQLYQGTWHESIFSAGERVNGHANQVLNVTLGFSGTALYVYCVLARTTTRPAGNSDMTFYIDGQFVGALQKPAPGTSGYDYDVPVYVNTTLSHGFHTFVLQNGHPGNPNSLVILDRIVYSYDNESSTTTSSDPVNTSSAGSSQNSSSTNIAVIVGPAVAIPLAAILLGFIYYMRRRRRQRSFIPETAEVSLVTPYMLSQSSSGNTTPSPSPSPGNSSRSKLAHNPLAQASPLPTPLIPPIPPPTYSETFAGPQTSHCHHEC</sequence>
<feature type="compositionally biased region" description="Low complexity" evidence="1">
    <location>
        <begin position="203"/>
        <end position="212"/>
    </location>
</feature>
<evidence type="ECO:0000256" key="3">
    <source>
        <dbReference type="SAM" id="SignalP"/>
    </source>
</evidence>
<name>A0A8H5GJN4_9AGAR</name>
<evidence type="ECO:0000256" key="1">
    <source>
        <dbReference type="SAM" id="MobiDB-lite"/>
    </source>
</evidence>
<feature type="region of interest" description="Disordered" evidence="1">
    <location>
        <begin position="191"/>
        <end position="212"/>
    </location>
</feature>
<feature type="compositionally biased region" description="Pro residues" evidence="1">
    <location>
        <begin position="298"/>
        <end position="310"/>
    </location>
</feature>
<evidence type="ECO:0000313" key="5">
    <source>
        <dbReference type="Proteomes" id="UP000559256"/>
    </source>
</evidence>
<feature type="signal peptide" evidence="3">
    <location>
        <begin position="1"/>
        <end position="22"/>
    </location>
</feature>
<evidence type="ECO:0000313" key="4">
    <source>
        <dbReference type="EMBL" id="KAF5365955.1"/>
    </source>
</evidence>
<keyword evidence="2" id="KW-0812">Transmembrane</keyword>
<dbReference type="EMBL" id="JAACJM010000025">
    <property type="protein sequence ID" value="KAF5365955.1"/>
    <property type="molecule type" value="Genomic_DNA"/>
</dbReference>
<comment type="caution">
    <text evidence="4">The sequence shown here is derived from an EMBL/GenBank/DDBJ whole genome shotgun (WGS) entry which is preliminary data.</text>
</comment>
<feature type="transmembrane region" description="Helical" evidence="2">
    <location>
        <begin position="216"/>
        <end position="238"/>
    </location>
</feature>
<dbReference type="AlphaFoldDB" id="A0A8H5GJN4"/>
<gene>
    <name evidence="4" type="ORF">D9758_006727</name>
</gene>
<protein>
    <submittedName>
        <fullName evidence="4">Uncharacterized protein</fullName>
    </submittedName>
</protein>